<protein>
    <submittedName>
        <fullName evidence="1">Uncharacterized protein</fullName>
    </submittedName>
</protein>
<dbReference type="AlphaFoldDB" id="A0A251TMC2"/>
<gene>
    <name evidence="1" type="ORF">HannXRQ_Chr10g0307871</name>
</gene>
<name>A0A251TMC2_HELAN</name>
<proteinExistence type="predicted"/>
<sequence>MLTRMFSLTYEKVMMKFVYEGLKASTLKLKAFRVIIKLTKDLTVFGYALEPLKVKLEGQKHNFGT</sequence>
<evidence type="ECO:0000313" key="2">
    <source>
        <dbReference type="Proteomes" id="UP000215914"/>
    </source>
</evidence>
<accession>A0A251TMC2</accession>
<keyword evidence="2" id="KW-1185">Reference proteome</keyword>
<evidence type="ECO:0000313" key="1">
    <source>
        <dbReference type="EMBL" id="OTG12275.1"/>
    </source>
</evidence>
<dbReference type="InParanoid" id="A0A251TMC2"/>
<reference evidence="2" key="1">
    <citation type="journal article" date="2017" name="Nature">
        <title>The sunflower genome provides insights into oil metabolism, flowering and Asterid evolution.</title>
        <authorList>
            <person name="Badouin H."/>
            <person name="Gouzy J."/>
            <person name="Grassa C.J."/>
            <person name="Murat F."/>
            <person name="Staton S.E."/>
            <person name="Cottret L."/>
            <person name="Lelandais-Briere C."/>
            <person name="Owens G.L."/>
            <person name="Carrere S."/>
            <person name="Mayjonade B."/>
            <person name="Legrand L."/>
            <person name="Gill N."/>
            <person name="Kane N.C."/>
            <person name="Bowers J.E."/>
            <person name="Hubner S."/>
            <person name="Bellec A."/>
            <person name="Berard A."/>
            <person name="Berges H."/>
            <person name="Blanchet N."/>
            <person name="Boniface M.C."/>
            <person name="Brunel D."/>
            <person name="Catrice O."/>
            <person name="Chaidir N."/>
            <person name="Claudel C."/>
            <person name="Donnadieu C."/>
            <person name="Faraut T."/>
            <person name="Fievet G."/>
            <person name="Helmstetter N."/>
            <person name="King M."/>
            <person name="Knapp S.J."/>
            <person name="Lai Z."/>
            <person name="Le Paslier M.C."/>
            <person name="Lippi Y."/>
            <person name="Lorenzon L."/>
            <person name="Mandel J.R."/>
            <person name="Marage G."/>
            <person name="Marchand G."/>
            <person name="Marquand E."/>
            <person name="Bret-Mestries E."/>
            <person name="Morien E."/>
            <person name="Nambeesan S."/>
            <person name="Nguyen T."/>
            <person name="Pegot-Espagnet P."/>
            <person name="Pouilly N."/>
            <person name="Raftis F."/>
            <person name="Sallet E."/>
            <person name="Schiex T."/>
            <person name="Thomas J."/>
            <person name="Vandecasteele C."/>
            <person name="Vares D."/>
            <person name="Vear F."/>
            <person name="Vautrin S."/>
            <person name="Crespi M."/>
            <person name="Mangin B."/>
            <person name="Burke J.M."/>
            <person name="Salse J."/>
            <person name="Munos S."/>
            <person name="Vincourt P."/>
            <person name="Rieseberg L.H."/>
            <person name="Langlade N.B."/>
        </authorList>
    </citation>
    <scope>NUCLEOTIDE SEQUENCE [LARGE SCALE GENOMIC DNA]</scope>
    <source>
        <strain evidence="2">cv. SF193</strain>
    </source>
</reference>
<dbReference type="EMBL" id="CM007899">
    <property type="protein sequence ID" value="OTG12275.1"/>
    <property type="molecule type" value="Genomic_DNA"/>
</dbReference>
<organism evidence="1 2">
    <name type="scientific">Helianthus annuus</name>
    <name type="common">Common sunflower</name>
    <dbReference type="NCBI Taxonomy" id="4232"/>
    <lineage>
        <taxon>Eukaryota</taxon>
        <taxon>Viridiplantae</taxon>
        <taxon>Streptophyta</taxon>
        <taxon>Embryophyta</taxon>
        <taxon>Tracheophyta</taxon>
        <taxon>Spermatophyta</taxon>
        <taxon>Magnoliopsida</taxon>
        <taxon>eudicotyledons</taxon>
        <taxon>Gunneridae</taxon>
        <taxon>Pentapetalae</taxon>
        <taxon>asterids</taxon>
        <taxon>campanulids</taxon>
        <taxon>Asterales</taxon>
        <taxon>Asteraceae</taxon>
        <taxon>Asteroideae</taxon>
        <taxon>Heliantheae alliance</taxon>
        <taxon>Heliantheae</taxon>
        <taxon>Helianthus</taxon>
    </lineage>
</organism>
<dbReference type="Proteomes" id="UP000215914">
    <property type="component" value="Chromosome 10"/>
</dbReference>